<evidence type="ECO:0000313" key="1">
    <source>
        <dbReference type="EMBL" id="VEL40658.1"/>
    </source>
</evidence>
<keyword evidence="2" id="KW-1185">Reference proteome</keyword>
<dbReference type="Proteomes" id="UP000784294">
    <property type="component" value="Unassembled WGS sequence"/>
</dbReference>
<comment type="caution">
    <text evidence="1">The sequence shown here is derived from an EMBL/GenBank/DDBJ whole genome shotgun (WGS) entry which is preliminary data.</text>
</comment>
<gene>
    <name evidence="1" type="ORF">PXEA_LOCUS34098</name>
</gene>
<accession>A0A3S5B543</accession>
<organism evidence="1 2">
    <name type="scientific">Protopolystoma xenopodis</name>
    <dbReference type="NCBI Taxonomy" id="117903"/>
    <lineage>
        <taxon>Eukaryota</taxon>
        <taxon>Metazoa</taxon>
        <taxon>Spiralia</taxon>
        <taxon>Lophotrochozoa</taxon>
        <taxon>Platyhelminthes</taxon>
        <taxon>Monogenea</taxon>
        <taxon>Polyopisthocotylea</taxon>
        <taxon>Polystomatidea</taxon>
        <taxon>Polystomatidae</taxon>
        <taxon>Protopolystoma</taxon>
    </lineage>
</organism>
<dbReference type="EMBL" id="CAAALY010265861">
    <property type="protein sequence ID" value="VEL40658.1"/>
    <property type="molecule type" value="Genomic_DNA"/>
</dbReference>
<protein>
    <submittedName>
        <fullName evidence="1">Uncharacterized protein</fullName>
    </submittedName>
</protein>
<evidence type="ECO:0000313" key="2">
    <source>
        <dbReference type="Proteomes" id="UP000784294"/>
    </source>
</evidence>
<reference evidence="1" key="1">
    <citation type="submission" date="2018-11" db="EMBL/GenBank/DDBJ databases">
        <authorList>
            <consortium name="Pathogen Informatics"/>
        </authorList>
    </citation>
    <scope>NUCLEOTIDE SEQUENCE</scope>
</reference>
<proteinExistence type="predicted"/>
<dbReference type="AlphaFoldDB" id="A0A3S5B543"/>
<name>A0A3S5B543_9PLAT</name>
<sequence>MPNDEFFWLCYIDQFHNPEEISPEAPKNTGCFVPNPNRLNQQLLQWENPAFTSLDPSRPPVVLNSDDGFTYMATANLYPRLPLRGSTRANELPNLGANQMNDVNKNYSDLIGTNTSQNFSSVDVQKSVAEQNAGRKKVVAASKGSHENQGMAGSRLVRLKLPDWNGMINWTGALISPNNDDIFAGELGK</sequence>
<dbReference type="OrthoDB" id="9988752at2759"/>